<organism evidence="1 2">
    <name type="scientific">Saccharothrix yanglingensis</name>
    <dbReference type="NCBI Taxonomy" id="659496"/>
    <lineage>
        <taxon>Bacteria</taxon>
        <taxon>Bacillati</taxon>
        <taxon>Actinomycetota</taxon>
        <taxon>Actinomycetes</taxon>
        <taxon>Pseudonocardiales</taxon>
        <taxon>Pseudonocardiaceae</taxon>
        <taxon>Saccharothrix</taxon>
    </lineage>
</organism>
<protein>
    <submittedName>
        <fullName evidence="1">Uncharacterized protein</fullName>
    </submittedName>
</protein>
<dbReference type="EMBL" id="NSDM01000004">
    <property type="protein sequence ID" value="MDQ2584632.1"/>
    <property type="molecule type" value="Genomic_DNA"/>
</dbReference>
<dbReference type="Proteomes" id="UP001225605">
    <property type="component" value="Unassembled WGS sequence"/>
</dbReference>
<proteinExistence type="predicted"/>
<reference evidence="1 2" key="1">
    <citation type="submission" date="2017-06" db="EMBL/GenBank/DDBJ databases">
        <title>Cultured bacterium strain Saccharothrix yanglingensis Hhs.015.</title>
        <authorList>
            <person name="Xia Y."/>
        </authorList>
    </citation>
    <scope>NUCLEOTIDE SEQUENCE [LARGE SCALE GENOMIC DNA]</scope>
    <source>
        <strain evidence="1 2">Hhs.015</strain>
    </source>
</reference>
<evidence type="ECO:0000313" key="2">
    <source>
        <dbReference type="Proteomes" id="UP001225605"/>
    </source>
</evidence>
<comment type="caution">
    <text evidence="1">The sequence shown here is derived from an EMBL/GenBank/DDBJ whole genome shotgun (WGS) entry which is preliminary data.</text>
</comment>
<name>A0ABU0WXP3_9PSEU</name>
<evidence type="ECO:0000313" key="1">
    <source>
        <dbReference type="EMBL" id="MDQ2584632.1"/>
    </source>
</evidence>
<accession>A0ABU0WXP3</accession>
<gene>
    <name evidence="1" type="ORF">CKY47_11705</name>
</gene>
<sequence>MVHQQAQDTMQDAGLFQLREEDATGRGRMLIVDRNWTTTAQSVAAGQVVACDTEITLAARKTDE</sequence>
<keyword evidence="2" id="KW-1185">Reference proteome</keyword>